<reference evidence="7 8" key="1">
    <citation type="submission" date="2013-11" db="EMBL/GenBank/DDBJ databases">
        <title>Draft genome of the bovine lungworm Dictyocaulus viviparus.</title>
        <authorList>
            <person name="Mitreva M."/>
        </authorList>
    </citation>
    <scope>NUCLEOTIDE SEQUENCE [LARGE SCALE GENOMIC DNA]</scope>
    <source>
        <strain evidence="7 8">HannoverDv2000</strain>
    </source>
</reference>
<evidence type="ECO:0000256" key="1">
    <source>
        <dbReference type="ARBA" id="ARBA00022443"/>
    </source>
</evidence>
<evidence type="ECO:0000256" key="2">
    <source>
        <dbReference type="ARBA" id="ARBA00022999"/>
    </source>
</evidence>
<dbReference type="Gene3D" id="3.30.505.10">
    <property type="entry name" value="SH2 domain"/>
    <property type="match status" value="1"/>
</dbReference>
<dbReference type="EMBL" id="KN717393">
    <property type="protein sequence ID" value="KJH40306.1"/>
    <property type="molecule type" value="Genomic_DNA"/>
</dbReference>
<dbReference type="PROSITE" id="PS50002">
    <property type="entry name" value="SH3"/>
    <property type="match status" value="1"/>
</dbReference>
<reference evidence="8" key="2">
    <citation type="journal article" date="2016" name="Sci. Rep.">
        <title>Dictyocaulus viviparus genome, variome and transcriptome elucidate lungworm biology and support future intervention.</title>
        <authorList>
            <person name="McNulty S.N."/>
            <person name="Strube C."/>
            <person name="Rosa B.A."/>
            <person name="Martin J.C."/>
            <person name="Tyagi R."/>
            <person name="Choi Y.J."/>
            <person name="Wang Q."/>
            <person name="Hallsworth Pepin K."/>
            <person name="Zhang X."/>
            <person name="Ozersky P."/>
            <person name="Wilson R.K."/>
            <person name="Sternberg P.W."/>
            <person name="Gasser R.B."/>
            <person name="Mitreva M."/>
        </authorList>
    </citation>
    <scope>NUCLEOTIDE SEQUENCE [LARGE SCALE GENOMIC DNA]</scope>
    <source>
        <strain evidence="8">HannoverDv2000</strain>
    </source>
</reference>
<dbReference type="OrthoDB" id="269822at2759"/>
<dbReference type="InterPro" id="IPR036860">
    <property type="entry name" value="SH2_dom_sf"/>
</dbReference>
<feature type="domain" description="SH2" evidence="5">
    <location>
        <begin position="45"/>
        <end position="134"/>
    </location>
</feature>
<dbReference type="Proteomes" id="UP000053766">
    <property type="component" value="Unassembled WGS sequence"/>
</dbReference>
<keyword evidence="2 3" id="KW-0727">SH2 domain</keyword>
<keyword evidence="8" id="KW-1185">Reference proteome</keyword>
<evidence type="ECO:0000313" key="7">
    <source>
        <dbReference type="EMBL" id="KJH40306.1"/>
    </source>
</evidence>
<evidence type="ECO:0000259" key="6">
    <source>
        <dbReference type="PROSITE" id="PS50002"/>
    </source>
</evidence>
<dbReference type="InterPro" id="IPR001452">
    <property type="entry name" value="SH3_domain"/>
</dbReference>
<dbReference type="GO" id="GO:0005737">
    <property type="term" value="C:cytoplasm"/>
    <property type="evidence" value="ECO:0007669"/>
    <property type="project" value="TreeGrafter"/>
</dbReference>
<dbReference type="PANTHER" id="PTHR19969">
    <property type="entry name" value="SH2-SH3 ADAPTOR PROTEIN-RELATED"/>
    <property type="match status" value="1"/>
</dbReference>
<dbReference type="STRING" id="29172.A0A0D8XD14"/>
<name>A0A0D8XD14_DICVI</name>
<evidence type="ECO:0000256" key="3">
    <source>
        <dbReference type="PROSITE-ProRule" id="PRU00191"/>
    </source>
</evidence>
<dbReference type="PANTHER" id="PTHR19969:SF5">
    <property type="entry name" value="CRK-LIKE PROTEIN"/>
    <property type="match status" value="1"/>
</dbReference>
<dbReference type="SUPFAM" id="SSF55550">
    <property type="entry name" value="SH2 domain"/>
    <property type="match status" value="1"/>
</dbReference>
<dbReference type="PROSITE" id="PS50001">
    <property type="entry name" value="SH2"/>
    <property type="match status" value="1"/>
</dbReference>
<dbReference type="AlphaFoldDB" id="A0A0D8XD14"/>
<dbReference type="PRINTS" id="PR00401">
    <property type="entry name" value="SH2DOMAIN"/>
</dbReference>
<dbReference type="InterPro" id="IPR051184">
    <property type="entry name" value="Tyrosine-phos_adapter"/>
</dbReference>
<protein>
    <submittedName>
        <fullName evidence="7">SH2 domain protein</fullName>
    </submittedName>
</protein>
<dbReference type="CDD" id="cd00174">
    <property type="entry name" value="SH3"/>
    <property type="match status" value="1"/>
</dbReference>
<evidence type="ECO:0000256" key="4">
    <source>
        <dbReference type="PROSITE-ProRule" id="PRU00192"/>
    </source>
</evidence>
<keyword evidence="1 4" id="KW-0728">SH3 domain</keyword>
<dbReference type="GO" id="GO:0016477">
    <property type="term" value="P:cell migration"/>
    <property type="evidence" value="ECO:0007669"/>
    <property type="project" value="TreeGrafter"/>
</dbReference>
<dbReference type="InterPro" id="IPR036028">
    <property type="entry name" value="SH3-like_dom_sf"/>
</dbReference>
<dbReference type="Gene3D" id="2.30.30.40">
    <property type="entry name" value="SH3 Domains"/>
    <property type="match status" value="1"/>
</dbReference>
<evidence type="ECO:0000259" key="5">
    <source>
        <dbReference type="PROSITE" id="PS50001"/>
    </source>
</evidence>
<dbReference type="SMART" id="SM00252">
    <property type="entry name" value="SH2"/>
    <property type="match status" value="1"/>
</dbReference>
<dbReference type="GO" id="GO:0035591">
    <property type="term" value="F:signaling adaptor activity"/>
    <property type="evidence" value="ECO:0007669"/>
    <property type="project" value="TreeGrafter"/>
</dbReference>
<evidence type="ECO:0000313" key="8">
    <source>
        <dbReference type="Proteomes" id="UP000053766"/>
    </source>
</evidence>
<accession>A0A0D8XD14</accession>
<dbReference type="InterPro" id="IPR000980">
    <property type="entry name" value="SH2"/>
</dbReference>
<dbReference type="Pfam" id="PF00017">
    <property type="entry name" value="SH2"/>
    <property type="match status" value="1"/>
</dbReference>
<dbReference type="GO" id="GO:0030971">
    <property type="term" value="F:receptor tyrosine kinase binding"/>
    <property type="evidence" value="ECO:0007669"/>
    <property type="project" value="TreeGrafter"/>
</dbReference>
<feature type="domain" description="SH3" evidence="6">
    <location>
        <begin position="160"/>
        <end position="200"/>
    </location>
</feature>
<dbReference type="SUPFAM" id="SSF50044">
    <property type="entry name" value="SH3-domain"/>
    <property type="match status" value="1"/>
</dbReference>
<proteinExistence type="predicted"/>
<dbReference type="GO" id="GO:0007167">
    <property type="term" value="P:enzyme-linked receptor protein signaling pathway"/>
    <property type="evidence" value="ECO:0007669"/>
    <property type="project" value="TreeGrafter"/>
</dbReference>
<sequence length="200" mass="23266">MENKICDTLYELISYYTRHYLTTPTFKMILTTPCPQPQPHLDQPWFSQTADKEKAEALLNQVPEDGAFLVRYSKSDKNVFVISIRVDGEILHYRLKRDGRIFVVNQTVFENVNQIVEYYRTHEFVRGIPLRFPINETDIKLSPNCTEITQGSYQELSQLQEKILARALRPYRGVTEGDLSFPANAIITVLRKEEAFWTGD</sequence>
<gene>
    <name evidence="7" type="ORF">DICVIV_13754</name>
</gene>
<organism evidence="7 8">
    <name type="scientific">Dictyocaulus viviparus</name>
    <name type="common">Bovine lungworm</name>
    <dbReference type="NCBI Taxonomy" id="29172"/>
    <lineage>
        <taxon>Eukaryota</taxon>
        <taxon>Metazoa</taxon>
        <taxon>Ecdysozoa</taxon>
        <taxon>Nematoda</taxon>
        <taxon>Chromadorea</taxon>
        <taxon>Rhabditida</taxon>
        <taxon>Rhabditina</taxon>
        <taxon>Rhabditomorpha</taxon>
        <taxon>Strongyloidea</taxon>
        <taxon>Metastrongylidae</taxon>
        <taxon>Dictyocaulus</taxon>
    </lineage>
</organism>